<dbReference type="EMBL" id="LAZR01069054">
    <property type="protein sequence ID" value="KKK48457.1"/>
    <property type="molecule type" value="Genomic_DNA"/>
</dbReference>
<feature type="region of interest" description="Disordered" evidence="1">
    <location>
        <begin position="65"/>
        <end position="84"/>
    </location>
</feature>
<comment type="caution">
    <text evidence="2">The sequence shown here is derived from an EMBL/GenBank/DDBJ whole genome shotgun (WGS) entry which is preliminary data.</text>
</comment>
<gene>
    <name evidence="2" type="ORF">LCGC14_3144920</name>
</gene>
<sequence length="132" mass="13878">MAAIVAGILVAGGCGGDDGGDESAGEKTDVSRATVVHDFDGDSTGGGAEGFTPLIGEWVIERDESAPSPPNVYSQVGTENKRPAKTDADEVFGEQYADFLAYIFELNGLPTGQEELSGREEALAKILIERRE</sequence>
<dbReference type="AlphaFoldDB" id="A0A0F8VVW9"/>
<protein>
    <submittedName>
        <fullName evidence="2">Uncharacterized protein</fullName>
    </submittedName>
</protein>
<name>A0A0F8VVW9_9ZZZZ</name>
<evidence type="ECO:0000256" key="1">
    <source>
        <dbReference type="SAM" id="MobiDB-lite"/>
    </source>
</evidence>
<reference evidence="2" key="1">
    <citation type="journal article" date="2015" name="Nature">
        <title>Complex archaea that bridge the gap between prokaryotes and eukaryotes.</title>
        <authorList>
            <person name="Spang A."/>
            <person name="Saw J.H."/>
            <person name="Jorgensen S.L."/>
            <person name="Zaremba-Niedzwiedzka K."/>
            <person name="Martijn J."/>
            <person name="Lind A.E."/>
            <person name="van Eijk R."/>
            <person name="Schleper C."/>
            <person name="Guy L."/>
            <person name="Ettema T.J."/>
        </authorList>
    </citation>
    <scope>NUCLEOTIDE SEQUENCE</scope>
</reference>
<organism evidence="2">
    <name type="scientific">marine sediment metagenome</name>
    <dbReference type="NCBI Taxonomy" id="412755"/>
    <lineage>
        <taxon>unclassified sequences</taxon>
        <taxon>metagenomes</taxon>
        <taxon>ecological metagenomes</taxon>
    </lineage>
</organism>
<accession>A0A0F8VVW9</accession>
<proteinExistence type="predicted"/>
<evidence type="ECO:0000313" key="2">
    <source>
        <dbReference type="EMBL" id="KKK48457.1"/>
    </source>
</evidence>